<keyword evidence="4" id="KW-1185">Reference proteome</keyword>
<feature type="domain" description="Transposase IS30-like HTH" evidence="2">
    <location>
        <begin position="300"/>
        <end position="335"/>
    </location>
</feature>
<dbReference type="Pfam" id="PF13936">
    <property type="entry name" value="HTH_38"/>
    <property type="match status" value="1"/>
</dbReference>
<accession>A0A3S4B5L0</accession>
<feature type="region of interest" description="Disordered" evidence="1">
    <location>
        <begin position="344"/>
        <end position="365"/>
    </location>
</feature>
<evidence type="ECO:0000256" key="1">
    <source>
        <dbReference type="SAM" id="MobiDB-lite"/>
    </source>
</evidence>
<proteinExistence type="predicted"/>
<sequence>MKPDANAILIDRGLEELRNRFDDAFPHPAEHHVYDPEPEETPSMVLDTIDIEDFARLDLPPREYVLKPIIPVRGLAMLFAGRGIGKTFVAMNIAFAVSCGGEFLRWKADAARPVLYVDGEMPQEALQERILAMDQASDVWPEKDFFRLLSMDRQALGVSLNLANPKHQAAIEDNLGDAKFLVIDNLSTLVNGGAENDAESWIAMQEWLLRLRRKGVSVLVVHHAGRSGNARGTSKREDVLDTVIQLKRPEGYDPRDGARFEVHLTKARGVFGDDANPFEAKLKVIDGRAVWTDSDLDEDEENDTIIAMRQEGKSVRAIADATGRSKSSVHRVLEKAKEQGFFEVPSASDLPGNFESAEAFDDPRH</sequence>
<dbReference type="RefSeq" id="WP_129609561.1">
    <property type="nucleotide sequence ID" value="NZ_UWOC01000153.1"/>
</dbReference>
<dbReference type="InterPro" id="IPR027417">
    <property type="entry name" value="P-loop_NTPase"/>
</dbReference>
<dbReference type="Pfam" id="PF13481">
    <property type="entry name" value="AAA_25"/>
    <property type="match status" value="1"/>
</dbReference>
<comment type="caution">
    <text evidence="3">The sequence shown here is derived from an EMBL/GenBank/DDBJ whole genome shotgun (WGS) entry which is preliminary data.</text>
</comment>
<organism evidence="3 4">
    <name type="scientific">Rhodoplanes serenus</name>
    <dbReference type="NCBI Taxonomy" id="200615"/>
    <lineage>
        <taxon>Bacteria</taxon>
        <taxon>Pseudomonadati</taxon>
        <taxon>Pseudomonadota</taxon>
        <taxon>Alphaproteobacteria</taxon>
        <taxon>Hyphomicrobiales</taxon>
        <taxon>Nitrobacteraceae</taxon>
        <taxon>Rhodoplanes</taxon>
    </lineage>
</organism>
<protein>
    <recommendedName>
        <fullName evidence="2">Transposase IS30-like HTH domain-containing protein</fullName>
    </recommendedName>
</protein>
<evidence type="ECO:0000313" key="3">
    <source>
        <dbReference type="EMBL" id="VCU09748.1"/>
    </source>
</evidence>
<dbReference type="OrthoDB" id="34187at2"/>
<reference evidence="4" key="1">
    <citation type="submission" date="2018-10" db="EMBL/GenBank/DDBJ databases">
        <authorList>
            <person name="Peiro R."/>
            <person name="Begona"/>
            <person name="Cbmso G."/>
            <person name="Lopez M."/>
            <person name="Gonzalez S."/>
            <person name="Sacristan E."/>
            <person name="Castillo E."/>
        </authorList>
    </citation>
    <scope>NUCLEOTIDE SEQUENCE [LARGE SCALE GENOMIC DNA]</scope>
</reference>
<name>A0A3S4B5L0_9BRAD</name>
<dbReference type="SUPFAM" id="SSF52540">
    <property type="entry name" value="P-loop containing nucleoside triphosphate hydrolases"/>
    <property type="match status" value="1"/>
</dbReference>
<dbReference type="Gene3D" id="3.40.50.300">
    <property type="entry name" value="P-loop containing nucleotide triphosphate hydrolases"/>
    <property type="match status" value="1"/>
</dbReference>
<gene>
    <name evidence="3" type="ORF">RHODGE_RHODGE_02917</name>
</gene>
<evidence type="ECO:0000313" key="4">
    <source>
        <dbReference type="Proteomes" id="UP000289200"/>
    </source>
</evidence>
<dbReference type="EMBL" id="UWOC01000153">
    <property type="protein sequence ID" value="VCU09748.1"/>
    <property type="molecule type" value="Genomic_DNA"/>
</dbReference>
<dbReference type="InterPro" id="IPR025246">
    <property type="entry name" value="IS30-like_HTH"/>
</dbReference>
<evidence type="ECO:0000259" key="2">
    <source>
        <dbReference type="Pfam" id="PF13936"/>
    </source>
</evidence>
<dbReference type="AlphaFoldDB" id="A0A3S4B5L0"/>
<dbReference type="Proteomes" id="UP000289200">
    <property type="component" value="Unassembled WGS sequence"/>
</dbReference>